<dbReference type="AlphaFoldDB" id="A0A290HYE6"/>
<dbReference type="RefSeq" id="WP_096047865.1">
    <property type="nucleotide sequence ID" value="NZ_CP023275.1"/>
</dbReference>
<protein>
    <submittedName>
        <fullName evidence="1">Formate dehydrogenase accessory protein FdhE</fullName>
    </submittedName>
</protein>
<dbReference type="KEGG" id="sulj:SJPD1_2586"/>
<name>A0A290HYE6_9BACT</name>
<organism evidence="1 2">
    <name type="scientific">Sulfurospirillum diekertiae</name>
    <dbReference type="NCBI Taxonomy" id="1854492"/>
    <lineage>
        <taxon>Bacteria</taxon>
        <taxon>Pseudomonadati</taxon>
        <taxon>Campylobacterota</taxon>
        <taxon>Epsilonproteobacteria</taxon>
        <taxon>Campylobacterales</taxon>
        <taxon>Sulfurospirillaceae</taxon>
        <taxon>Sulfurospirillum</taxon>
    </lineage>
</organism>
<reference evidence="2" key="1">
    <citation type="submission" date="2017-09" db="EMBL/GenBank/DDBJ databases">
        <title>The complete genome of Sulfurospirillum sp. JPD-1.</title>
        <authorList>
            <person name="Goris T."/>
        </authorList>
    </citation>
    <scope>NUCLEOTIDE SEQUENCE [LARGE SCALE GENOMIC DNA]</scope>
    <source>
        <strain evidence="2">JPD-1</strain>
    </source>
</reference>
<dbReference type="InterPro" id="IPR006311">
    <property type="entry name" value="TAT_signal"/>
</dbReference>
<dbReference type="EMBL" id="CP023275">
    <property type="protein sequence ID" value="ATB70680.1"/>
    <property type="molecule type" value="Genomic_DNA"/>
</dbReference>
<dbReference type="Proteomes" id="UP000217349">
    <property type="component" value="Chromosome"/>
</dbReference>
<evidence type="ECO:0000313" key="1">
    <source>
        <dbReference type="EMBL" id="ATB70680.1"/>
    </source>
</evidence>
<dbReference type="PROSITE" id="PS51318">
    <property type="entry name" value="TAT"/>
    <property type="match status" value="1"/>
</dbReference>
<sequence>MQDQRRSFLKKTLGASAVVAAVGVSAIANESGATIAGSNGVVKGKSKKKEILYKKTANWDAYYHAAV</sequence>
<proteinExistence type="predicted"/>
<gene>
    <name evidence="1" type="ORF">SJPD1_2586</name>
</gene>
<evidence type="ECO:0000313" key="2">
    <source>
        <dbReference type="Proteomes" id="UP000217349"/>
    </source>
</evidence>
<accession>A0A290HYE6</accession>